<proteinExistence type="predicted"/>
<dbReference type="RefSeq" id="WP_285368259.1">
    <property type="nucleotide sequence ID" value="NZ_JASSQD010000001.1"/>
</dbReference>
<comment type="caution">
    <text evidence="2">The sequence shown here is derived from an EMBL/GenBank/DDBJ whole genome shotgun (WGS) entry which is preliminary data.</text>
</comment>
<keyword evidence="3" id="KW-1185">Reference proteome</keyword>
<keyword evidence="1" id="KW-0732">Signal</keyword>
<reference evidence="2 3" key="1">
    <citation type="submission" date="2023-05" db="EMBL/GenBank/DDBJ databases">
        <title>Marinobacter albus sp. nov., a marine bacterium isolated from sand in a coastal intertidal zone of huludao.</title>
        <authorList>
            <person name="Deng T."/>
        </authorList>
    </citation>
    <scope>NUCLEOTIDE SEQUENCE [LARGE SCALE GENOMIC DNA]</scope>
    <source>
        <strain evidence="2 3">M216</strain>
    </source>
</reference>
<accession>A0ABT7HDW7</accession>
<evidence type="ECO:0000313" key="3">
    <source>
        <dbReference type="Proteomes" id="UP001223547"/>
    </source>
</evidence>
<name>A0ABT7HDW7_9GAMM</name>
<organism evidence="2 3">
    <name type="scientific">Marinobacter albus</name>
    <dbReference type="NCBI Taxonomy" id="3030833"/>
    <lineage>
        <taxon>Bacteria</taxon>
        <taxon>Pseudomonadati</taxon>
        <taxon>Pseudomonadota</taxon>
        <taxon>Gammaproteobacteria</taxon>
        <taxon>Pseudomonadales</taxon>
        <taxon>Marinobacteraceae</taxon>
        <taxon>Marinobacter</taxon>
    </lineage>
</organism>
<evidence type="ECO:0000313" key="2">
    <source>
        <dbReference type="EMBL" id="MDK9558252.1"/>
    </source>
</evidence>
<sequence>MKYLTLIFGCIWAFSAQAVEGVKVADFKAAAISQIKKEYPKVAPDNLVFYDIDVSVLGKDLKKSHLRLGFIDDSSRHSTGNSPYAYDTYIVNFNIISGDLMQVYKGFWGGFEPAKSDEIE</sequence>
<dbReference type="Proteomes" id="UP001223547">
    <property type="component" value="Unassembled WGS sequence"/>
</dbReference>
<evidence type="ECO:0000256" key="1">
    <source>
        <dbReference type="SAM" id="SignalP"/>
    </source>
</evidence>
<dbReference type="EMBL" id="JASSQD010000001">
    <property type="protein sequence ID" value="MDK9558252.1"/>
    <property type="molecule type" value="Genomic_DNA"/>
</dbReference>
<feature type="signal peptide" evidence="1">
    <location>
        <begin position="1"/>
        <end position="18"/>
    </location>
</feature>
<gene>
    <name evidence="2" type="ORF">QQF73_11530</name>
</gene>
<protein>
    <submittedName>
        <fullName evidence="2">Uncharacterized protein</fullName>
    </submittedName>
</protein>
<feature type="chain" id="PRO_5047256527" evidence="1">
    <location>
        <begin position="19"/>
        <end position="120"/>
    </location>
</feature>